<proteinExistence type="inferred from homology"/>
<protein>
    <submittedName>
        <fullName evidence="10">Arabinan endo-1,5-alpha-L-arabinosidase</fullName>
    </submittedName>
</protein>
<feature type="chain" id="PRO_5020799848" evidence="9">
    <location>
        <begin position="26"/>
        <end position="336"/>
    </location>
</feature>
<dbReference type="EMBL" id="SRSF01000010">
    <property type="protein sequence ID" value="THH36318.1"/>
    <property type="molecule type" value="Genomic_DNA"/>
</dbReference>
<feature type="active site" description="Proton donor" evidence="6">
    <location>
        <position position="219"/>
    </location>
</feature>
<keyword evidence="9" id="KW-0732">Signal</keyword>
<evidence type="ECO:0000256" key="1">
    <source>
        <dbReference type="ARBA" id="ARBA00004834"/>
    </source>
</evidence>
<dbReference type="InterPro" id="IPR050727">
    <property type="entry name" value="GH43_arabinanases"/>
</dbReference>
<dbReference type="GO" id="GO:0031222">
    <property type="term" value="P:arabinan catabolic process"/>
    <property type="evidence" value="ECO:0007669"/>
    <property type="project" value="UniProtKB-UniPathway"/>
</dbReference>
<feature type="active site" description="Proton acceptor" evidence="6">
    <location>
        <position position="36"/>
    </location>
</feature>
<feature type="binding site" evidence="7">
    <location>
        <position position="113"/>
    </location>
    <ligand>
        <name>substrate</name>
    </ligand>
</feature>
<dbReference type="AlphaFoldDB" id="A0A4S4NE13"/>
<dbReference type="Gene3D" id="2.115.10.20">
    <property type="entry name" value="Glycosyl hydrolase domain, family 43"/>
    <property type="match status" value="1"/>
</dbReference>
<evidence type="ECO:0000256" key="9">
    <source>
        <dbReference type="SAM" id="SignalP"/>
    </source>
</evidence>
<dbReference type="PANTHER" id="PTHR43301">
    <property type="entry name" value="ARABINAN ENDO-1,5-ALPHA-L-ARABINOSIDASE"/>
    <property type="match status" value="1"/>
</dbReference>
<comment type="caution">
    <text evidence="10">The sequence shown here is derived from an EMBL/GenBank/DDBJ whole genome shotgun (WGS) entry which is preliminary data.</text>
</comment>
<dbReference type="GO" id="GO:0046558">
    <property type="term" value="F:arabinan endo-1,5-alpha-L-arabinosidase activity"/>
    <property type="evidence" value="ECO:0007669"/>
    <property type="project" value="InterPro"/>
</dbReference>
<evidence type="ECO:0000256" key="5">
    <source>
        <dbReference type="PIRNR" id="PIRNR026534"/>
    </source>
</evidence>
<comment type="pathway">
    <text evidence="1 5">Glycan metabolism; L-arabinan degradation.</text>
</comment>
<feature type="binding site" evidence="7">
    <location>
        <begin position="173"/>
        <end position="175"/>
    </location>
    <ligand>
        <name>substrate</name>
    </ligand>
</feature>
<dbReference type="PANTHER" id="PTHR43301:SF3">
    <property type="entry name" value="ARABINAN ENDO-1,5-ALPHA-L-ARABINOSIDASE A-RELATED"/>
    <property type="match status" value="1"/>
</dbReference>
<evidence type="ECO:0000313" key="10">
    <source>
        <dbReference type="EMBL" id="THH36318.1"/>
    </source>
</evidence>
<reference evidence="10 11" key="1">
    <citation type="submission" date="2019-04" db="EMBL/GenBank/DDBJ databases">
        <title>Lewinella litorea sp. nov., isolated from a marine sand.</title>
        <authorList>
            <person name="Yoon J.-H."/>
        </authorList>
    </citation>
    <scope>NUCLEOTIDE SEQUENCE [LARGE SCALE GENOMIC DNA]</scope>
    <source>
        <strain evidence="10 11">HSMS-39</strain>
    </source>
</reference>
<dbReference type="Pfam" id="PF04616">
    <property type="entry name" value="Glyco_hydro_43"/>
    <property type="match status" value="1"/>
</dbReference>
<evidence type="ECO:0000256" key="4">
    <source>
        <dbReference type="ARBA" id="ARBA00023295"/>
    </source>
</evidence>
<keyword evidence="11" id="KW-1185">Reference proteome</keyword>
<gene>
    <name evidence="10" type="ORF">E4021_15520</name>
</gene>
<dbReference type="RefSeq" id="WP_136460297.1">
    <property type="nucleotide sequence ID" value="NZ_SRSF01000010.1"/>
</dbReference>
<feature type="binding site" evidence="7">
    <location>
        <begin position="153"/>
        <end position="156"/>
    </location>
    <ligand>
        <name>substrate</name>
    </ligand>
</feature>
<dbReference type="InterPro" id="IPR006710">
    <property type="entry name" value="Glyco_hydro_43"/>
</dbReference>
<dbReference type="UniPathway" id="UPA00667"/>
<name>A0A4S4NE13_9BACT</name>
<dbReference type="InterPro" id="IPR016840">
    <property type="entry name" value="Glyco_hydro_43_endo_a_Ara-ase"/>
</dbReference>
<evidence type="ECO:0000256" key="7">
    <source>
        <dbReference type="PIRSR" id="PIRSR026534-2"/>
    </source>
</evidence>
<feature type="site" description="Important for catalytic activity, responsible for pKa modulation of the active site Glu and correct orientation of both the proton donor and substrate" evidence="8">
    <location>
        <position position="156"/>
    </location>
</feature>
<evidence type="ECO:0000256" key="8">
    <source>
        <dbReference type="PIRSR" id="PIRSR026534-3"/>
    </source>
</evidence>
<dbReference type="InterPro" id="IPR023296">
    <property type="entry name" value="Glyco_hydro_beta-prop_sf"/>
</dbReference>
<organism evidence="10 11">
    <name type="scientific">Neolewinella litorea</name>
    <dbReference type="NCBI Taxonomy" id="2562452"/>
    <lineage>
        <taxon>Bacteria</taxon>
        <taxon>Pseudomonadati</taxon>
        <taxon>Bacteroidota</taxon>
        <taxon>Saprospiria</taxon>
        <taxon>Saprospirales</taxon>
        <taxon>Lewinellaceae</taxon>
        <taxon>Neolewinella</taxon>
    </lineage>
</organism>
<evidence type="ECO:0000256" key="3">
    <source>
        <dbReference type="ARBA" id="ARBA00022801"/>
    </source>
</evidence>
<evidence type="ECO:0000313" key="11">
    <source>
        <dbReference type="Proteomes" id="UP000308528"/>
    </source>
</evidence>
<accession>A0A4S4NE13</accession>
<dbReference type="OrthoDB" id="9801455at2"/>
<feature type="signal peptide" evidence="9">
    <location>
        <begin position="1"/>
        <end position="25"/>
    </location>
</feature>
<dbReference type="PIRSF" id="PIRSF026534">
    <property type="entry name" value="Endo_alpha-L-arabinosidase"/>
    <property type="match status" value="1"/>
</dbReference>
<feature type="binding site" evidence="7">
    <location>
        <position position="36"/>
    </location>
    <ligand>
        <name>substrate</name>
    </ligand>
</feature>
<feature type="site" description="Important for substrate recognition" evidence="8">
    <location>
        <position position="289"/>
    </location>
</feature>
<evidence type="ECO:0000256" key="2">
    <source>
        <dbReference type="ARBA" id="ARBA00009865"/>
    </source>
</evidence>
<dbReference type="SUPFAM" id="SSF75005">
    <property type="entry name" value="Arabinanase/levansucrase/invertase"/>
    <property type="match status" value="1"/>
</dbReference>
<dbReference type="Proteomes" id="UP000308528">
    <property type="component" value="Unassembled WGS sequence"/>
</dbReference>
<comment type="similarity">
    <text evidence="2 5">Belongs to the glycosyl hydrolase 43 family.</text>
</comment>
<sequence length="336" mass="37416">MLGSLHRFLLGAGFGLALLSGAAAGAQGVGEIRVHDPVVIREAGTYHLFSTGRGIAHFTSPDLEEWTEVAPVFPEKPDWADGVVADFGNHIWAPDVVRHDGRYYLYYSVSAFGKNTSAIGVATSTTLDPNAPDYGWTDHGIVIRSYPNRDLWNAIDPNLIFDEGGVPWLSFGSFWNGLKLTRLDSSLTRLSTEEEWHTLARRERSFELADENPGDAALEAPFLFRKGDWYYLFLSWDLCCRGVESTYKVVVGRSARMEGPYFDRDGKNLFHGGGSLVLKGNENWYGAGHCSVYDFDGTDYLFFHAYDAADNGRPKLGVRTINWTADGWPTVEPLDR</sequence>
<keyword evidence="4 5" id="KW-0326">Glycosidase</keyword>
<dbReference type="CDD" id="cd18830">
    <property type="entry name" value="GH43_CjArb43A-like"/>
    <property type="match status" value="1"/>
</dbReference>
<keyword evidence="3 5" id="KW-0378">Hydrolase</keyword>
<evidence type="ECO:0000256" key="6">
    <source>
        <dbReference type="PIRSR" id="PIRSR026534-1"/>
    </source>
</evidence>